<comment type="caution">
    <text evidence="1">The sequence shown here is derived from an EMBL/GenBank/DDBJ whole genome shotgun (WGS) entry which is preliminary data.</text>
</comment>
<dbReference type="EMBL" id="REGN01003870">
    <property type="protein sequence ID" value="RNA20360.1"/>
    <property type="molecule type" value="Genomic_DNA"/>
</dbReference>
<organism evidence="1 3">
    <name type="scientific">Brachionus plicatilis</name>
    <name type="common">Marine rotifer</name>
    <name type="synonym">Brachionus muelleri</name>
    <dbReference type="NCBI Taxonomy" id="10195"/>
    <lineage>
        <taxon>Eukaryota</taxon>
        <taxon>Metazoa</taxon>
        <taxon>Spiralia</taxon>
        <taxon>Gnathifera</taxon>
        <taxon>Rotifera</taxon>
        <taxon>Eurotatoria</taxon>
        <taxon>Monogononta</taxon>
        <taxon>Pseudotrocha</taxon>
        <taxon>Ploima</taxon>
        <taxon>Brachionidae</taxon>
        <taxon>Brachionus</taxon>
    </lineage>
</organism>
<gene>
    <name evidence="2" type="ORF">BpHYR1_000356</name>
    <name evidence="1" type="ORF">BpHYR1_028431</name>
</gene>
<reference evidence="1 3" key="1">
    <citation type="journal article" date="2018" name="Sci. Rep.">
        <title>Genomic signatures of local adaptation to the degree of environmental predictability in rotifers.</title>
        <authorList>
            <person name="Franch-Gras L."/>
            <person name="Hahn C."/>
            <person name="Garcia-Roger E.M."/>
            <person name="Carmona M.J."/>
            <person name="Serra M."/>
            <person name="Gomez A."/>
        </authorList>
    </citation>
    <scope>NUCLEOTIDE SEQUENCE [LARGE SCALE GENOMIC DNA]</scope>
    <source>
        <strain evidence="1">HYR1</strain>
    </source>
</reference>
<accession>A0A3M7RA02</accession>
<sequence>MRRHATNQITI</sequence>
<evidence type="ECO:0000313" key="1">
    <source>
        <dbReference type="EMBL" id="RNA20360.1"/>
    </source>
</evidence>
<proteinExistence type="predicted"/>
<protein>
    <submittedName>
        <fullName evidence="1">Uncharacterized protein</fullName>
    </submittedName>
</protein>
<evidence type="ECO:0000313" key="2">
    <source>
        <dbReference type="EMBL" id="RNA38759.1"/>
    </source>
</evidence>
<dbReference type="EMBL" id="REGN01000827">
    <property type="protein sequence ID" value="RNA38759.1"/>
    <property type="molecule type" value="Genomic_DNA"/>
</dbReference>
<evidence type="ECO:0000313" key="3">
    <source>
        <dbReference type="Proteomes" id="UP000276133"/>
    </source>
</evidence>
<name>A0A3M7RA02_BRAPC</name>
<keyword evidence="3" id="KW-1185">Reference proteome</keyword>
<dbReference type="Proteomes" id="UP000276133">
    <property type="component" value="Unassembled WGS sequence"/>
</dbReference>